<keyword evidence="5" id="KW-0138">CF(0)</keyword>
<evidence type="ECO:0000256" key="1">
    <source>
        <dbReference type="ARBA" id="ARBA00004273"/>
    </source>
</evidence>
<accession>A0A2X0LVE9</accession>
<evidence type="ECO:0000256" key="4">
    <source>
        <dbReference type="ARBA" id="ARBA00022448"/>
    </source>
</evidence>
<keyword evidence="10" id="KW-0472">Membrane</keyword>
<evidence type="ECO:0000256" key="6">
    <source>
        <dbReference type="ARBA" id="ARBA00022781"/>
    </source>
</evidence>
<dbReference type="EMBL" id="FQNC01000018">
    <property type="protein sequence ID" value="SGY20501.1"/>
    <property type="molecule type" value="Genomic_DNA"/>
</dbReference>
<evidence type="ECO:0000256" key="9">
    <source>
        <dbReference type="ARBA" id="ARBA00023128"/>
    </source>
</evidence>
<dbReference type="InterPro" id="IPR008689">
    <property type="entry name" value="ATP_synth_F0_dsu_mt"/>
</dbReference>
<comment type="similarity">
    <text evidence="2">Belongs to the ATPase d subunit family.</text>
</comment>
<dbReference type="Gene3D" id="6.10.280.70">
    <property type="match status" value="1"/>
</dbReference>
<keyword evidence="7" id="KW-0999">Mitochondrion inner membrane</keyword>
<evidence type="ECO:0000256" key="7">
    <source>
        <dbReference type="ARBA" id="ARBA00022792"/>
    </source>
</evidence>
<dbReference type="GO" id="GO:0015986">
    <property type="term" value="P:proton motive force-driven ATP synthesis"/>
    <property type="evidence" value="ECO:0007669"/>
    <property type="project" value="InterPro"/>
</dbReference>
<reference evidence="11 12" key="1">
    <citation type="submission" date="2016-11" db="EMBL/GenBank/DDBJ databases">
        <authorList>
            <person name="Jaros S."/>
            <person name="Januszkiewicz K."/>
            <person name="Wedrychowicz H."/>
        </authorList>
    </citation>
    <scope>NUCLEOTIDE SEQUENCE [LARGE SCALE GENOMIC DNA]</scope>
</reference>
<comment type="subcellular location">
    <subcellularLocation>
        <location evidence="1">Mitochondrion inner membrane</location>
    </subcellularLocation>
</comment>
<dbReference type="InterPro" id="IPR036228">
    <property type="entry name" value="ATP_synth_F0_dsu_sf_mt"/>
</dbReference>
<sequence>MAAAVVDWGRITTKLGLHKDTLSALSAFRQRAAAARTAHTTYSAQARTIDFEHYRSVLKNKEIVAEGEKLFKSFKPVDYDVQAQLKAIAAFETKASNMAQELTTSLFGSRQVASAKETANKIDSELGDLKSTLKNIEDARSFDELTLDDVAKARPEITKAVETMLKKGKWTVPGYTEKLERLLNADKIKKKHTSRRDGWFSRSLIRMTPEVSSLDEERGGGEREGERGLLAMQQLCVIFSNSEFVFGARWASLVGGERFEKWCVV</sequence>
<keyword evidence="6" id="KW-0375">Hydrogen ion transport</keyword>
<dbReference type="GO" id="GO:0045259">
    <property type="term" value="C:proton-transporting ATP synthase complex"/>
    <property type="evidence" value="ECO:0007669"/>
    <property type="project" value="UniProtKB-KW"/>
</dbReference>
<keyword evidence="8" id="KW-0406">Ion transport</keyword>
<evidence type="ECO:0000256" key="2">
    <source>
        <dbReference type="ARBA" id="ARBA00006842"/>
    </source>
</evidence>
<evidence type="ECO:0000256" key="8">
    <source>
        <dbReference type="ARBA" id="ARBA00023065"/>
    </source>
</evidence>
<dbReference type="AlphaFoldDB" id="A0A2X0LVE9"/>
<dbReference type="Proteomes" id="UP000249464">
    <property type="component" value="Unassembled WGS sequence"/>
</dbReference>
<organism evidence="11 12">
    <name type="scientific">Microbotryum silenes-dioicae</name>
    <dbReference type="NCBI Taxonomy" id="796604"/>
    <lineage>
        <taxon>Eukaryota</taxon>
        <taxon>Fungi</taxon>
        <taxon>Dikarya</taxon>
        <taxon>Basidiomycota</taxon>
        <taxon>Pucciniomycotina</taxon>
        <taxon>Microbotryomycetes</taxon>
        <taxon>Microbotryales</taxon>
        <taxon>Microbotryaceae</taxon>
        <taxon>Microbotryum</taxon>
    </lineage>
</organism>
<evidence type="ECO:0000313" key="12">
    <source>
        <dbReference type="Proteomes" id="UP000249464"/>
    </source>
</evidence>
<dbReference type="SUPFAM" id="SSF161065">
    <property type="entry name" value="ATP synthase D chain-like"/>
    <property type="match status" value="1"/>
</dbReference>
<dbReference type="GO" id="GO:0015078">
    <property type="term" value="F:proton transmembrane transporter activity"/>
    <property type="evidence" value="ECO:0007669"/>
    <property type="project" value="InterPro"/>
</dbReference>
<name>A0A2X0LVE9_9BASI</name>
<keyword evidence="9" id="KW-0496">Mitochondrion</keyword>
<dbReference type="STRING" id="796604.A0A2X0LVE9"/>
<evidence type="ECO:0000256" key="5">
    <source>
        <dbReference type="ARBA" id="ARBA00022547"/>
    </source>
</evidence>
<dbReference type="GO" id="GO:0005743">
    <property type="term" value="C:mitochondrial inner membrane"/>
    <property type="evidence" value="ECO:0007669"/>
    <property type="project" value="UniProtKB-SubCell"/>
</dbReference>
<proteinExistence type="inferred from homology"/>
<dbReference type="Pfam" id="PF05873">
    <property type="entry name" value="Mt_ATP-synt_D"/>
    <property type="match status" value="1"/>
</dbReference>
<protein>
    <recommendedName>
        <fullName evidence="3">ATP synthase subunit d, mitochondrial</fullName>
    </recommendedName>
</protein>
<evidence type="ECO:0000256" key="10">
    <source>
        <dbReference type="ARBA" id="ARBA00023136"/>
    </source>
</evidence>
<gene>
    <name evidence="11" type="primary">BQ5605_C016g08078</name>
    <name evidence="11" type="ORF">BQ5605_C016G08078</name>
</gene>
<evidence type="ECO:0000313" key="11">
    <source>
        <dbReference type="EMBL" id="SGY20501.1"/>
    </source>
</evidence>
<evidence type="ECO:0000256" key="3">
    <source>
        <dbReference type="ARBA" id="ARBA00021688"/>
    </source>
</evidence>
<keyword evidence="4" id="KW-0813">Transport</keyword>
<dbReference type="PANTHER" id="PTHR12700">
    <property type="entry name" value="ATP SYNTHASE SUBUNIT D, MITOCHONDRIAL"/>
    <property type="match status" value="1"/>
</dbReference>
<keyword evidence="12" id="KW-1185">Reference proteome</keyword>